<sequence>EFGDSVRVEWAKSRARWLRWDEEVKKLCDEMRCVLTFLEWEAAKWLSLVGTRSDLSPLVSAGMDAYAKKQAWQRRKLARRFAVMWWPTLELHDLPRQWPAQYLQSQSQPLSHPPNPPV</sequence>
<feature type="non-terminal residue" evidence="1">
    <location>
        <position position="1"/>
    </location>
</feature>
<dbReference type="STRING" id="1314777.A0A164RY40"/>
<gene>
    <name evidence="1" type="ORF">SISNIDRAFT_402226</name>
</gene>
<dbReference type="EMBL" id="KV419418">
    <property type="protein sequence ID" value="KZS90991.1"/>
    <property type="molecule type" value="Genomic_DNA"/>
</dbReference>
<evidence type="ECO:0000313" key="1">
    <source>
        <dbReference type="EMBL" id="KZS90991.1"/>
    </source>
</evidence>
<dbReference type="AlphaFoldDB" id="A0A164RY40"/>
<dbReference type="OrthoDB" id="3263473at2759"/>
<feature type="non-terminal residue" evidence="1">
    <location>
        <position position="118"/>
    </location>
</feature>
<proteinExistence type="predicted"/>
<name>A0A164RY40_9AGAM</name>
<keyword evidence="2" id="KW-1185">Reference proteome</keyword>
<protein>
    <submittedName>
        <fullName evidence="1">Uncharacterized protein</fullName>
    </submittedName>
</protein>
<evidence type="ECO:0000313" key="2">
    <source>
        <dbReference type="Proteomes" id="UP000076722"/>
    </source>
</evidence>
<dbReference type="Proteomes" id="UP000076722">
    <property type="component" value="Unassembled WGS sequence"/>
</dbReference>
<accession>A0A164RY40</accession>
<reference evidence="1 2" key="1">
    <citation type="journal article" date="2016" name="Mol. Biol. Evol.">
        <title>Comparative Genomics of Early-Diverging Mushroom-Forming Fungi Provides Insights into the Origins of Lignocellulose Decay Capabilities.</title>
        <authorList>
            <person name="Nagy L.G."/>
            <person name="Riley R."/>
            <person name="Tritt A."/>
            <person name="Adam C."/>
            <person name="Daum C."/>
            <person name="Floudas D."/>
            <person name="Sun H."/>
            <person name="Yadav J.S."/>
            <person name="Pangilinan J."/>
            <person name="Larsson K.H."/>
            <person name="Matsuura K."/>
            <person name="Barry K."/>
            <person name="Labutti K."/>
            <person name="Kuo R."/>
            <person name="Ohm R.A."/>
            <person name="Bhattacharya S.S."/>
            <person name="Shirouzu T."/>
            <person name="Yoshinaga Y."/>
            <person name="Martin F.M."/>
            <person name="Grigoriev I.V."/>
            <person name="Hibbett D.S."/>
        </authorList>
    </citation>
    <scope>NUCLEOTIDE SEQUENCE [LARGE SCALE GENOMIC DNA]</scope>
    <source>
        <strain evidence="1 2">HHB9708</strain>
    </source>
</reference>
<organism evidence="1 2">
    <name type="scientific">Sistotremastrum niveocremeum HHB9708</name>
    <dbReference type="NCBI Taxonomy" id="1314777"/>
    <lineage>
        <taxon>Eukaryota</taxon>
        <taxon>Fungi</taxon>
        <taxon>Dikarya</taxon>
        <taxon>Basidiomycota</taxon>
        <taxon>Agaricomycotina</taxon>
        <taxon>Agaricomycetes</taxon>
        <taxon>Sistotremastrales</taxon>
        <taxon>Sistotremastraceae</taxon>
        <taxon>Sertulicium</taxon>
        <taxon>Sertulicium niveocremeum</taxon>
    </lineage>
</organism>